<accession>A0A094JJZ7</accession>
<evidence type="ECO:0000256" key="5">
    <source>
        <dbReference type="ARBA" id="ARBA00023288"/>
    </source>
</evidence>
<reference evidence="7 8" key="1">
    <citation type="submission" date="2014-06" db="EMBL/GenBank/DDBJ databases">
        <title>Shewanella sp. YQH10.</title>
        <authorList>
            <person name="Liu Y."/>
            <person name="Zeng R."/>
        </authorList>
    </citation>
    <scope>NUCLEOTIDE SEQUENCE [LARGE SCALE GENOMIC DNA]</scope>
    <source>
        <strain evidence="7 8">YQH10</strain>
    </source>
</reference>
<dbReference type="Gene3D" id="3.30.310.170">
    <property type="entry name" value="Outer membrane protein assembly factor BamC"/>
    <property type="match status" value="1"/>
</dbReference>
<dbReference type="GO" id="GO:0051205">
    <property type="term" value="P:protein insertion into membrane"/>
    <property type="evidence" value="ECO:0007669"/>
    <property type="project" value="UniProtKB-UniRule"/>
</dbReference>
<comment type="subunit">
    <text evidence="6">Part of the Bam complex.</text>
</comment>
<dbReference type="Gene3D" id="3.30.530.50">
    <property type="match status" value="1"/>
</dbReference>
<organism evidence="7 8">
    <name type="scientific">Shewanella mangrovi</name>
    <dbReference type="NCBI Taxonomy" id="1515746"/>
    <lineage>
        <taxon>Bacteria</taxon>
        <taxon>Pseudomonadati</taxon>
        <taxon>Pseudomonadota</taxon>
        <taxon>Gammaproteobacteria</taxon>
        <taxon>Alteromonadales</taxon>
        <taxon>Shewanellaceae</taxon>
        <taxon>Shewanella</taxon>
    </lineage>
</organism>
<keyword evidence="3 6" id="KW-0564">Palmitate</keyword>
<evidence type="ECO:0000256" key="4">
    <source>
        <dbReference type="ARBA" id="ARBA00023237"/>
    </source>
</evidence>
<comment type="caution">
    <text evidence="7">The sequence shown here is derived from an EMBL/GenBank/DDBJ whole genome shotgun (WGS) entry which is preliminary data.</text>
</comment>
<evidence type="ECO:0000256" key="3">
    <source>
        <dbReference type="ARBA" id="ARBA00023139"/>
    </source>
</evidence>
<dbReference type="GO" id="GO:0043165">
    <property type="term" value="P:Gram-negative-bacterium-type cell outer membrane assembly"/>
    <property type="evidence" value="ECO:0007669"/>
    <property type="project" value="UniProtKB-UniRule"/>
</dbReference>
<evidence type="ECO:0000313" key="7">
    <source>
        <dbReference type="EMBL" id="KFZ38364.1"/>
    </source>
</evidence>
<evidence type="ECO:0000256" key="1">
    <source>
        <dbReference type="ARBA" id="ARBA00022729"/>
    </source>
</evidence>
<dbReference type="GO" id="GO:0009279">
    <property type="term" value="C:cell outer membrane"/>
    <property type="evidence" value="ECO:0007669"/>
    <property type="project" value="UniProtKB-SubCell"/>
</dbReference>
<dbReference type="RefSeq" id="WP_037439497.1">
    <property type="nucleotide sequence ID" value="NZ_JPEO01000002.1"/>
</dbReference>
<dbReference type="InterPro" id="IPR014524">
    <property type="entry name" value="BamC"/>
</dbReference>
<dbReference type="AlphaFoldDB" id="A0A094JJZ7"/>
<keyword evidence="4 6" id="KW-0998">Cell outer membrane</keyword>
<comment type="function">
    <text evidence="6">Part of the outer membrane protein assembly complex, which is involved in assembly and insertion of beta-barrel proteins into the outer membrane.</text>
</comment>
<gene>
    <name evidence="6" type="primary">bamC</name>
    <name evidence="7" type="ORF">HR45_02655</name>
</gene>
<dbReference type="InterPro" id="IPR042268">
    <property type="entry name" value="BamC_C"/>
</dbReference>
<dbReference type="STRING" id="1515746.HR45_02655"/>
<evidence type="ECO:0000313" key="8">
    <source>
        <dbReference type="Proteomes" id="UP000029264"/>
    </source>
</evidence>
<dbReference type="eggNOG" id="COG3317">
    <property type="taxonomic scope" value="Bacteria"/>
</dbReference>
<evidence type="ECO:0000256" key="2">
    <source>
        <dbReference type="ARBA" id="ARBA00023136"/>
    </source>
</evidence>
<dbReference type="HAMAP" id="MF_00924">
    <property type="entry name" value="OM_assembly_BamC"/>
    <property type="match status" value="1"/>
</dbReference>
<comment type="subcellular location">
    <subcellularLocation>
        <location evidence="6">Cell outer membrane</location>
        <topology evidence="6">Lipid-anchor</topology>
    </subcellularLocation>
</comment>
<dbReference type="EMBL" id="JPEO01000002">
    <property type="protein sequence ID" value="KFZ38364.1"/>
    <property type="molecule type" value="Genomic_DNA"/>
</dbReference>
<keyword evidence="2 6" id="KW-0472">Membrane</keyword>
<dbReference type="Proteomes" id="UP000029264">
    <property type="component" value="Unassembled WGS sequence"/>
</dbReference>
<name>A0A094JJZ7_9GAMM</name>
<dbReference type="OrthoDB" id="5598420at2"/>
<sequence length="370" mass="41915">MLKLKHLSVVIAVLSVTACSTPIERRQPNGTFDYVKAEKQAELVIPEGLKTPPYSKEYEIPKVGDKVDKSIYGPQLDIRPPLQILPLADGTHVEEGSDDIKIVVESIKGSTNLKQEMISVVEGFLAKYNYKIASEDKDTGIIQTDWIDSSEVIDSHWFSENQVFDIRQRYQFDVEVRPHGRTGYLKIKVLESHQNYNGEEKDLFLKSDEQNRYATEMLNRTISFMSVERENIIRATKVAESKGIPMSYVAATSEDGEGYWIADAPLKRTWDRLALALPDVGLEVVDMDSSKGLYYLSFKDDTGFWDSFFGGKKMDIKDGNYRLILKAAADDTSKTELRFHNAEDQKIDAEALKTVYDTISSAVTQDRQVK</sequence>
<keyword evidence="1 6" id="KW-0732">Signal</keyword>
<evidence type="ECO:0000256" key="6">
    <source>
        <dbReference type="HAMAP-Rule" id="MF_00924"/>
    </source>
</evidence>
<dbReference type="Pfam" id="PF06804">
    <property type="entry name" value="Lipoprotein_18"/>
    <property type="match status" value="1"/>
</dbReference>
<dbReference type="InterPro" id="IPR010653">
    <property type="entry name" value="NlpB/DapX"/>
</dbReference>
<keyword evidence="5 6" id="KW-0449">Lipoprotein</keyword>
<comment type="similarity">
    <text evidence="6">Belongs to the BamC family.</text>
</comment>
<dbReference type="PROSITE" id="PS51257">
    <property type="entry name" value="PROKAR_LIPOPROTEIN"/>
    <property type="match status" value="1"/>
</dbReference>
<protein>
    <recommendedName>
        <fullName evidence="6">Outer membrane protein assembly factor BamC</fullName>
    </recommendedName>
</protein>
<proteinExistence type="inferred from homology"/>
<keyword evidence="8" id="KW-1185">Reference proteome</keyword>